<reference evidence="1 2" key="1">
    <citation type="journal article" date="2019" name="Int. J. Syst. Evol. Microbiol.">
        <title>The Global Catalogue of Microorganisms (GCM) 10K type strain sequencing project: providing services to taxonomists for standard genome sequencing and annotation.</title>
        <authorList>
            <consortium name="The Broad Institute Genomics Platform"/>
            <consortium name="The Broad Institute Genome Sequencing Center for Infectious Disease"/>
            <person name="Wu L."/>
            <person name="Ma J."/>
        </authorList>
    </citation>
    <scope>NUCLEOTIDE SEQUENCE [LARGE SCALE GENOMIC DNA]</scope>
    <source>
        <strain evidence="1 2">JCM 13002</strain>
    </source>
</reference>
<dbReference type="InterPro" id="IPR032710">
    <property type="entry name" value="NTF2-like_dom_sf"/>
</dbReference>
<dbReference type="Gene3D" id="3.10.450.50">
    <property type="match status" value="1"/>
</dbReference>
<evidence type="ECO:0008006" key="3">
    <source>
        <dbReference type="Google" id="ProtNLM"/>
    </source>
</evidence>
<evidence type="ECO:0000313" key="1">
    <source>
        <dbReference type="EMBL" id="GAA1079466.1"/>
    </source>
</evidence>
<gene>
    <name evidence="1" type="ORF">GCM10009663_22220</name>
</gene>
<organism evidence="1 2">
    <name type="scientific">Kitasatospora arboriphila</name>
    <dbReference type="NCBI Taxonomy" id="258052"/>
    <lineage>
        <taxon>Bacteria</taxon>
        <taxon>Bacillati</taxon>
        <taxon>Actinomycetota</taxon>
        <taxon>Actinomycetes</taxon>
        <taxon>Kitasatosporales</taxon>
        <taxon>Streptomycetaceae</taxon>
        <taxon>Kitasatospora</taxon>
    </lineage>
</organism>
<sequence length="138" mass="15935">MDRSLVARMREYLNAGLAMDVEALDVLYDPGFENIRVDEAGQVAILTKEQFMTRFRTLRDQGQRVGEDIDDVRFLATSEHGDQGTVVMHRVQHGVPIRYGFVWRREDGRWTTLLREFTFEKDISPLLRIMKSAETGTA</sequence>
<dbReference type="EMBL" id="BAAALD010000015">
    <property type="protein sequence ID" value="GAA1079466.1"/>
    <property type="molecule type" value="Genomic_DNA"/>
</dbReference>
<proteinExistence type="predicted"/>
<protein>
    <recommendedName>
        <fullName evidence="3">Nuclear transport factor 2 family protein</fullName>
    </recommendedName>
</protein>
<name>A0ABN1TES7_9ACTN</name>
<accession>A0ABN1TES7</accession>
<evidence type="ECO:0000313" key="2">
    <source>
        <dbReference type="Proteomes" id="UP001499987"/>
    </source>
</evidence>
<keyword evidence="2" id="KW-1185">Reference proteome</keyword>
<dbReference type="Proteomes" id="UP001499987">
    <property type="component" value="Unassembled WGS sequence"/>
</dbReference>
<dbReference type="SUPFAM" id="SSF54427">
    <property type="entry name" value="NTF2-like"/>
    <property type="match status" value="1"/>
</dbReference>
<comment type="caution">
    <text evidence="1">The sequence shown here is derived from an EMBL/GenBank/DDBJ whole genome shotgun (WGS) entry which is preliminary data.</text>
</comment>
<dbReference type="RefSeq" id="WP_344623364.1">
    <property type="nucleotide sequence ID" value="NZ_BAAALD010000015.1"/>
</dbReference>